<keyword evidence="4" id="KW-1133">Transmembrane helix</keyword>
<dbReference type="GO" id="GO:0043565">
    <property type="term" value="F:sequence-specific DNA binding"/>
    <property type="evidence" value="ECO:0007669"/>
    <property type="project" value="InterPro"/>
</dbReference>
<dbReference type="PROSITE" id="PS01124">
    <property type="entry name" value="HTH_ARAC_FAMILY_2"/>
    <property type="match status" value="1"/>
</dbReference>
<dbReference type="AlphaFoldDB" id="A0A2H1E865"/>
<reference evidence="6 7" key="1">
    <citation type="submission" date="2016-11" db="EMBL/GenBank/DDBJ databases">
        <authorList>
            <person name="Jaros S."/>
            <person name="Januszkiewicz K."/>
            <person name="Wedrychowicz H."/>
        </authorList>
    </citation>
    <scope>NUCLEOTIDE SEQUENCE [LARGE SCALE GENOMIC DNA]</scope>
    <source>
        <strain evidence="6">NCIMB 2154T</strain>
    </source>
</reference>
<evidence type="ECO:0000256" key="4">
    <source>
        <dbReference type="SAM" id="Phobius"/>
    </source>
</evidence>
<name>A0A2H1E865_9FLAO</name>
<evidence type="ECO:0000313" key="7">
    <source>
        <dbReference type="Proteomes" id="UP000231564"/>
    </source>
</evidence>
<dbReference type="InterPro" id="IPR009057">
    <property type="entry name" value="Homeodomain-like_sf"/>
</dbReference>
<dbReference type="Proteomes" id="UP000231564">
    <property type="component" value="Chromosome MARIT"/>
</dbReference>
<sequence length="385" mass="45300">MNTTDLFNLFLLVSAIHGFVFSFILFCSKNGKDRSMLFLNLLILSISLNNIQSWALAEHLFQHKFMLDYIQVPWHFLVAPFFYMFLIHYLDIAERSFNILTYIAPIFILTIASQITFVFYFNDKATNTELDFLYEKYTSFEEIFSLLVSIGIFSFSFYTLYKKEKLFPKILAFDDLQWIYSFFKIGFIMYLLWITALVIKVNLNFSGFLFSYYPLRIATTILTYWLGYQGFVQLRILKEREQIRNSLPFLATNSNVVYDTIDVSDTISEEAEKQHDQFQKIDLFIKSKKKFLLPKYTLQNLSKDLNLSPSTLSSIINNNANKSFVDYINQMRVNQAKELLTSSKYEQYTVTSIGLESGFNSKSSFYAVFKKHMNCTPERYKNLHI</sequence>
<dbReference type="SMART" id="SM00342">
    <property type="entry name" value="HTH_ARAC"/>
    <property type="match status" value="1"/>
</dbReference>
<accession>A0A2H1E865</accession>
<evidence type="ECO:0000259" key="5">
    <source>
        <dbReference type="PROSITE" id="PS01124"/>
    </source>
</evidence>
<dbReference type="STRING" id="1349785.GCA_000509405_00271"/>
<dbReference type="SUPFAM" id="SSF46689">
    <property type="entry name" value="Homeodomain-like"/>
    <property type="match status" value="1"/>
</dbReference>
<dbReference type="PANTHER" id="PTHR43280">
    <property type="entry name" value="ARAC-FAMILY TRANSCRIPTIONAL REGULATOR"/>
    <property type="match status" value="1"/>
</dbReference>
<dbReference type="GO" id="GO:0003700">
    <property type="term" value="F:DNA-binding transcription factor activity"/>
    <property type="evidence" value="ECO:0007669"/>
    <property type="project" value="InterPro"/>
</dbReference>
<dbReference type="PROSITE" id="PS00041">
    <property type="entry name" value="HTH_ARAC_FAMILY_1"/>
    <property type="match status" value="1"/>
</dbReference>
<keyword evidence="4" id="KW-0472">Membrane</keyword>
<feature type="transmembrane region" description="Helical" evidence="4">
    <location>
        <begin position="69"/>
        <end position="87"/>
    </location>
</feature>
<keyword evidence="4" id="KW-0812">Transmembrane</keyword>
<dbReference type="KEGG" id="tmar:MARIT_1126"/>
<keyword evidence="1" id="KW-0805">Transcription regulation</keyword>
<protein>
    <submittedName>
        <fullName evidence="6">Transcriptional regulator, AraC family</fullName>
    </submittedName>
</protein>
<evidence type="ECO:0000313" key="6">
    <source>
        <dbReference type="EMBL" id="SFZ81473.1"/>
    </source>
</evidence>
<proteinExistence type="predicted"/>
<dbReference type="EMBL" id="LT634361">
    <property type="protein sequence ID" value="SFZ81473.1"/>
    <property type="molecule type" value="Genomic_DNA"/>
</dbReference>
<feature type="transmembrane region" description="Helical" evidence="4">
    <location>
        <begin position="6"/>
        <end position="26"/>
    </location>
</feature>
<evidence type="ECO:0000256" key="1">
    <source>
        <dbReference type="ARBA" id="ARBA00023015"/>
    </source>
</evidence>
<feature type="transmembrane region" description="Helical" evidence="4">
    <location>
        <begin position="143"/>
        <end position="161"/>
    </location>
</feature>
<keyword evidence="2" id="KW-0238">DNA-binding</keyword>
<dbReference type="Gene3D" id="1.10.10.60">
    <property type="entry name" value="Homeodomain-like"/>
    <property type="match status" value="2"/>
</dbReference>
<evidence type="ECO:0000256" key="2">
    <source>
        <dbReference type="ARBA" id="ARBA00023125"/>
    </source>
</evidence>
<feature type="transmembrane region" description="Helical" evidence="4">
    <location>
        <begin position="215"/>
        <end position="237"/>
    </location>
</feature>
<keyword evidence="7" id="KW-1185">Reference proteome</keyword>
<evidence type="ECO:0000256" key="3">
    <source>
        <dbReference type="ARBA" id="ARBA00023163"/>
    </source>
</evidence>
<feature type="transmembrane region" description="Helical" evidence="4">
    <location>
        <begin position="99"/>
        <end position="121"/>
    </location>
</feature>
<feature type="transmembrane region" description="Helical" evidence="4">
    <location>
        <begin position="182"/>
        <end position="203"/>
    </location>
</feature>
<organism evidence="6 7">
    <name type="scientific">Tenacibaculum maritimum NCIMB 2154</name>
    <dbReference type="NCBI Taxonomy" id="1349785"/>
    <lineage>
        <taxon>Bacteria</taxon>
        <taxon>Pseudomonadati</taxon>
        <taxon>Bacteroidota</taxon>
        <taxon>Flavobacteriia</taxon>
        <taxon>Flavobacteriales</taxon>
        <taxon>Flavobacteriaceae</taxon>
        <taxon>Tenacibaculum</taxon>
    </lineage>
</organism>
<dbReference type="RefSeq" id="WP_024742357.1">
    <property type="nucleotide sequence ID" value="NZ_CP138495.1"/>
</dbReference>
<dbReference type="Pfam" id="PF12833">
    <property type="entry name" value="HTH_18"/>
    <property type="match status" value="1"/>
</dbReference>
<feature type="transmembrane region" description="Helical" evidence="4">
    <location>
        <begin position="38"/>
        <end position="57"/>
    </location>
</feature>
<feature type="domain" description="HTH araC/xylS-type" evidence="5">
    <location>
        <begin position="279"/>
        <end position="383"/>
    </location>
</feature>
<dbReference type="PANTHER" id="PTHR43280:SF2">
    <property type="entry name" value="HTH-TYPE TRANSCRIPTIONAL REGULATOR EXSA"/>
    <property type="match status" value="1"/>
</dbReference>
<dbReference type="InterPro" id="IPR018062">
    <property type="entry name" value="HTH_AraC-typ_CS"/>
</dbReference>
<gene>
    <name evidence="6" type="ORF">MARIT_1126</name>
</gene>
<keyword evidence="3" id="KW-0804">Transcription</keyword>
<dbReference type="InterPro" id="IPR018060">
    <property type="entry name" value="HTH_AraC"/>
</dbReference>